<sequence>MEYEILDFVEEDYKIISKFINNEYRGDLKNILAFTKSNTFLFLEEKKKLIIKEKINVLNLIESLRNFSLNEVTNFLDFLKDLKIKKSFLFNCFINNNTSFFYLLNKTIMIRDIKSNTSRFAGDFDIKLILEECYYNSNINYEQLVEILKRQISKKYIKEIFKNIFMLQTQKTFEYLYLDENPNFFLSERQKALIELNNRISFHNTNKWIDKKEYKDFNLYEKNNFIYFDFQKREIITNNDLYLLPNARFSDIQEKFLGVYKDYYVFIKYSIDTYKIKIYTKNGLIKNQEFSSGDIKRGSNYDFIDYKKIIDNFIKTNHLELIHYEFYDKYAYKITNDFIKETKTKLENYSYIYRIVKKEEEKENFISIRYKQEIYIIKTDSKFNYIISGDEVENIIENNLDELKKESRKNEFLLNI</sequence>
<proteinExistence type="predicted"/>
<dbReference type="RefSeq" id="WP_098974376.1">
    <property type="nucleotide sequence ID" value="NZ_CP077115.1"/>
</dbReference>
<dbReference type="Proteomes" id="UP000224182">
    <property type="component" value="Unassembled WGS sequence"/>
</dbReference>
<dbReference type="EMBL" id="NIRN01000001">
    <property type="protein sequence ID" value="PHI06625.1"/>
    <property type="molecule type" value="Genomic_DNA"/>
</dbReference>
<organism evidence="1 2">
    <name type="scientific">Fusobacterium nucleatum subsp. polymorphum</name>
    <name type="common">Fusobacterium polymorphum</name>
    <dbReference type="NCBI Taxonomy" id="76857"/>
    <lineage>
        <taxon>Bacteria</taxon>
        <taxon>Fusobacteriati</taxon>
        <taxon>Fusobacteriota</taxon>
        <taxon>Fusobacteriia</taxon>
        <taxon>Fusobacteriales</taxon>
        <taxon>Fusobacteriaceae</taxon>
        <taxon>Fusobacterium</taxon>
    </lineage>
</organism>
<comment type="caution">
    <text evidence="1">The sequence shown here is derived from an EMBL/GenBank/DDBJ whole genome shotgun (WGS) entry which is preliminary data.</text>
</comment>
<protein>
    <submittedName>
        <fullName evidence="1">Uncharacterized protein</fullName>
    </submittedName>
</protein>
<gene>
    <name evidence="1" type="ORF">CBG54_06040</name>
</gene>
<evidence type="ECO:0000313" key="2">
    <source>
        <dbReference type="Proteomes" id="UP000224182"/>
    </source>
</evidence>
<reference evidence="1 2" key="1">
    <citation type="submission" date="2017-06" db="EMBL/GenBank/DDBJ databases">
        <title>Draft genome sequence of Fusobacterium nucleatum subsp. polymorphum KCOM 1271 (=ChDC F305).</title>
        <authorList>
            <person name="Kook J.-K."/>
            <person name="Park S.-N."/>
            <person name="Lim Y.K."/>
            <person name="Roh H."/>
        </authorList>
    </citation>
    <scope>NUCLEOTIDE SEQUENCE [LARGE SCALE GENOMIC DNA]</scope>
    <source>
        <strain evidence="2">KCOM 1271 (ChDC F305)</strain>
    </source>
</reference>
<name>A0A2C6BS06_FUSNP</name>
<accession>A0A2C6BS06</accession>
<evidence type="ECO:0000313" key="1">
    <source>
        <dbReference type="EMBL" id="PHI06625.1"/>
    </source>
</evidence>
<dbReference type="AlphaFoldDB" id="A0A2C6BS06"/>